<dbReference type="GO" id="GO:0004826">
    <property type="term" value="F:phenylalanine-tRNA ligase activity"/>
    <property type="evidence" value="ECO:0007669"/>
    <property type="project" value="InterPro"/>
</dbReference>
<accession>A0A6L5Y9S4</accession>
<feature type="domain" description="B3/B4 tRNA-binding" evidence="1">
    <location>
        <begin position="67"/>
        <end position="216"/>
    </location>
</feature>
<evidence type="ECO:0000313" key="2">
    <source>
        <dbReference type="EMBL" id="MST54758.1"/>
    </source>
</evidence>
<dbReference type="SUPFAM" id="SSF56037">
    <property type="entry name" value="PheT/TilS domain"/>
    <property type="match status" value="1"/>
</dbReference>
<reference evidence="2 3" key="1">
    <citation type="submission" date="2019-08" db="EMBL/GenBank/DDBJ databases">
        <title>In-depth cultivation of the pig gut microbiome towards novel bacterial diversity and tailored functional studies.</title>
        <authorList>
            <person name="Wylensek D."/>
            <person name="Hitch T.C.A."/>
            <person name="Clavel T."/>
        </authorList>
    </citation>
    <scope>NUCLEOTIDE SEQUENCE [LARGE SCALE GENOMIC DNA]</scope>
    <source>
        <strain evidence="2 3">SM-530-WT-4B</strain>
    </source>
</reference>
<organism evidence="2 3">
    <name type="scientific">Pyramidobacter porci</name>
    <dbReference type="NCBI Taxonomy" id="2605789"/>
    <lineage>
        <taxon>Bacteria</taxon>
        <taxon>Thermotogati</taxon>
        <taxon>Synergistota</taxon>
        <taxon>Synergistia</taxon>
        <taxon>Synergistales</taxon>
        <taxon>Dethiosulfovibrionaceae</taxon>
        <taxon>Pyramidobacter</taxon>
    </lineage>
</organism>
<dbReference type="Gene3D" id="3.50.40.10">
    <property type="entry name" value="Phenylalanyl-trna Synthetase, Chain B, domain 3"/>
    <property type="match status" value="1"/>
</dbReference>
<dbReference type="GO" id="GO:0003723">
    <property type="term" value="F:RNA binding"/>
    <property type="evidence" value="ECO:0007669"/>
    <property type="project" value="InterPro"/>
</dbReference>
<comment type="caution">
    <text evidence="2">The sequence shown here is derived from an EMBL/GenBank/DDBJ whole genome shotgun (WGS) entry which is preliminary data.</text>
</comment>
<dbReference type="InterPro" id="IPR005146">
    <property type="entry name" value="B3/B4_tRNA-bd"/>
</dbReference>
<dbReference type="AlphaFoldDB" id="A0A6L5Y9S4"/>
<dbReference type="Proteomes" id="UP000473699">
    <property type="component" value="Unassembled WGS sequence"/>
</dbReference>
<protein>
    <submittedName>
        <fullName evidence="2">B3/4 domain-containing protein</fullName>
    </submittedName>
</protein>
<proteinExistence type="predicted"/>
<sequence length="238" mass="26312">MARFIASEPFWNLFPQAEIGIVVARGLENHADKVKDRSAIAADLESALNESRKFLSGETLSQCPVVAVWRDAFKLFKTKKGARSSIEALLKRVEKGKGLGSVNPLVDIYNAVSLTWGFPVGGEDLDAFRGDLRLDVSAGGDPFLALGDEAEEPTLPGEVCYRDDAGAVCRCWNWRDGQRTMLTEDTVNAFLVIESVAPERREDLRRALEMLAEKARRRLGGTCRIVVADRENRSVSLE</sequence>
<dbReference type="InterPro" id="IPR020825">
    <property type="entry name" value="Phe-tRNA_synthase-like_B3/B4"/>
</dbReference>
<dbReference type="EMBL" id="VUNH01000001">
    <property type="protein sequence ID" value="MST54758.1"/>
    <property type="molecule type" value="Genomic_DNA"/>
</dbReference>
<dbReference type="PANTHER" id="PTHR39209">
    <property type="match status" value="1"/>
</dbReference>
<dbReference type="PANTHER" id="PTHR39209:SF2">
    <property type="entry name" value="CYTOPLASMIC PROTEIN"/>
    <property type="match status" value="1"/>
</dbReference>
<evidence type="ECO:0000259" key="1">
    <source>
        <dbReference type="SMART" id="SM00873"/>
    </source>
</evidence>
<dbReference type="SMART" id="SM00873">
    <property type="entry name" value="B3_4"/>
    <property type="match status" value="1"/>
</dbReference>
<dbReference type="Pfam" id="PF03483">
    <property type="entry name" value="B3_4"/>
    <property type="match status" value="1"/>
</dbReference>
<keyword evidence="3" id="KW-1185">Reference proteome</keyword>
<gene>
    <name evidence="2" type="ORF">FYJ74_01645</name>
</gene>
<evidence type="ECO:0000313" key="3">
    <source>
        <dbReference type="Proteomes" id="UP000473699"/>
    </source>
</evidence>
<dbReference type="RefSeq" id="WP_154527875.1">
    <property type="nucleotide sequence ID" value="NZ_VUNH01000001.1"/>
</dbReference>
<name>A0A6L5Y9S4_9BACT</name>